<dbReference type="InterPro" id="IPR019533">
    <property type="entry name" value="Peptidase_S26"/>
</dbReference>
<dbReference type="Pfam" id="PF10502">
    <property type="entry name" value="Peptidase_S26"/>
    <property type="match status" value="1"/>
</dbReference>
<feature type="domain" description="Peptidase S26" evidence="7">
    <location>
        <begin position="40"/>
        <end position="223"/>
    </location>
</feature>
<name>A0A381NNE0_9ZZZZ</name>
<sequence length="242" mass="27865">MILVILTTIGGLVILYEKITNVIRKSQKKSLIKSEGTVSEYSHAFFPLLLVVLIIRSFIFEPFRIPSGSMIPTLQVGDFIIVIKYPYGLRFPVLEKKFIEIGEPKRGDVAVFRLPSDPKTHYIKRVIGLPGDRIIYRNHRLLINDQSIPLTKTDNLSRYSEVIDDHKYSIQILYPRNVMGDGIYIVPENSYFMMGDNRDNSKDSRFIESIPESYLVGKAARIWMHMDGLETPDWSRIGIEIK</sequence>
<dbReference type="InterPro" id="IPR036286">
    <property type="entry name" value="LexA/Signal_pep-like_sf"/>
</dbReference>
<organism evidence="8">
    <name type="scientific">marine metagenome</name>
    <dbReference type="NCBI Taxonomy" id="408172"/>
    <lineage>
        <taxon>unclassified sequences</taxon>
        <taxon>metagenomes</taxon>
        <taxon>ecological metagenomes</taxon>
    </lineage>
</organism>
<dbReference type="GO" id="GO:0004252">
    <property type="term" value="F:serine-type endopeptidase activity"/>
    <property type="evidence" value="ECO:0007669"/>
    <property type="project" value="InterPro"/>
</dbReference>
<dbReference type="EMBL" id="UINC01000424">
    <property type="protein sequence ID" value="SUZ55053.1"/>
    <property type="molecule type" value="Genomic_DNA"/>
</dbReference>
<accession>A0A381NNE0</accession>
<dbReference type="SUPFAM" id="SSF51306">
    <property type="entry name" value="LexA/Signal peptidase"/>
    <property type="match status" value="1"/>
</dbReference>
<comment type="catalytic activity">
    <reaction evidence="1">
        <text>Cleavage of hydrophobic, N-terminal signal or leader sequences from secreted and periplasmic proteins.</text>
        <dbReference type="EC" id="3.4.21.89"/>
    </reaction>
</comment>
<keyword evidence="6" id="KW-0472">Membrane</keyword>
<keyword evidence="5" id="KW-0378">Hydrolase</keyword>
<dbReference type="GO" id="GO:0009003">
    <property type="term" value="F:signal peptidase activity"/>
    <property type="evidence" value="ECO:0007669"/>
    <property type="project" value="UniProtKB-EC"/>
</dbReference>
<reference evidence="8" key="1">
    <citation type="submission" date="2018-05" db="EMBL/GenBank/DDBJ databases">
        <authorList>
            <person name="Lanie J.A."/>
            <person name="Ng W.-L."/>
            <person name="Kazmierczak K.M."/>
            <person name="Andrzejewski T.M."/>
            <person name="Davidsen T.M."/>
            <person name="Wayne K.J."/>
            <person name="Tettelin H."/>
            <person name="Glass J.I."/>
            <person name="Rusch D."/>
            <person name="Podicherti R."/>
            <person name="Tsui H.-C.T."/>
            <person name="Winkler M.E."/>
        </authorList>
    </citation>
    <scope>NUCLEOTIDE SEQUENCE</scope>
</reference>
<evidence type="ECO:0000256" key="5">
    <source>
        <dbReference type="ARBA" id="ARBA00022801"/>
    </source>
</evidence>
<evidence type="ECO:0000256" key="3">
    <source>
        <dbReference type="ARBA" id="ARBA00013208"/>
    </source>
</evidence>
<keyword evidence="4" id="KW-0645">Protease</keyword>
<dbReference type="EC" id="3.4.21.89" evidence="3"/>
<evidence type="ECO:0000256" key="6">
    <source>
        <dbReference type="SAM" id="Phobius"/>
    </source>
</evidence>
<evidence type="ECO:0000259" key="7">
    <source>
        <dbReference type="Pfam" id="PF10502"/>
    </source>
</evidence>
<keyword evidence="6" id="KW-0812">Transmembrane</keyword>
<evidence type="ECO:0000256" key="2">
    <source>
        <dbReference type="ARBA" id="ARBA00009370"/>
    </source>
</evidence>
<dbReference type="AlphaFoldDB" id="A0A381NNE0"/>
<dbReference type="InterPro" id="IPR019758">
    <property type="entry name" value="Pept_S26A_signal_pept_1_CS"/>
</dbReference>
<dbReference type="GO" id="GO:0006465">
    <property type="term" value="P:signal peptide processing"/>
    <property type="evidence" value="ECO:0007669"/>
    <property type="project" value="InterPro"/>
</dbReference>
<comment type="similarity">
    <text evidence="2">Belongs to the peptidase S26 family.</text>
</comment>
<dbReference type="InterPro" id="IPR019756">
    <property type="entry name" value="Pept_S26A_signal_pept_1_Ser-AS"/>
</dbReference>
<evidence type="ECO:0000313" key="8">
    <source>
        <dbReference type="EMBL" id="SUZ55053.1"/>
    </source>
</evidence>
<dbReference type="InterPro" id="IPR000223">
    <property type="entry name" value="Pept_S26A_signal_pept_1"/>
</dbReference>
<dbReference type="CDD" id="cd06530">
    <property type="entry name" value="S26_SPase_I"/>
    <property type="match status" value="1"/>
</dbReference>
<evidence type="ECO:0000256" key="4">
    <source>
        <dbReference type="ARBA" id="ARBA00022670"/>
    </source>
</evidence>
<dbReference type="PANTHER" id="PTHR43390">
    <property type="entry name" value="SIGNAL PEPTIDASE I"/>
    <property type="match status" value="1"/>
</dbReference>
<dbReference type="InterPro" id="IPR019757">
    <property type="entry name" value="Pept_S26A_signal_pept_1_Lys-AS"/>
</dbReference>
<keyword evidence="6" id="KW-1133">Transmembrane helix</keyword>
<dbReference type="Gene3D" id="2.10.109.10">
    <property type="entry name" value="Umud Fragment, subunit A"/>
    <property type="match status" value="1"/>
</dbReference>
<dbReference type="GO" id="GO:0016020">
    <property type="term" value="C:membrane"/>
    <property type="evidence" value="ECO:0007669"/>
    <property type="project" value="InterPro"/>
</dbReference>
<dbReference type="PRINTS" id="PR00727">
    <property type="entry name" value="LEADERPTASE"/>
</dbReference>
<dbReference type="PROSITE" id="PS00761">
    <property type="entry name" value="SPASE_I_3"/>
    <property type="match status" value="1"/>
</dbReference>
<dbReference type="PROSITE" id="PS00760">
    <property type="entry name" value="SPASE_I_2"/>
    <property type="match status" value="1"/>
</dbReference>
<feature type="transmembrane region" description="Helical" evidence="6">
    <location>
        <begin position="41"/>
        <end position="60"/>
    </location>
</feature>
<proteinExistence type="inferred from homology"/>
<dbReference type="PROSITE" id="PS00501">
    <property type="entry name" value="SPASE_I_1"/>
    <property type="match status" value="1"/>
</dbReference>
<dbReference type="PANTHER" id="PTHR43390:SF1">
    <property type="entry name" value="CHLOROPLAST PROCESSING PEPTIDASE"/>
    <property type="match status" value="1"/>
</dbReference>
<protein>
    <recommendedName>
        <fullName evidence="3">signal peptidase I</fullName>
        <ecNumber evidence="3">3.4.21.89</ecNumber>
    </recommendedName>
</protein>
<dbReference type="NCBIfam" id="TIGR02227">
    <property type="entry name" value="sigpep_I_bact"/>
    <property type="match status" value="1"/>
</dbReference>
<evidence type="ECO:0000256" key="1">
    <source>
        <dbReference type="ARBA" id="ARBA00000677"/>
    </source>
</evidence>
<gene>
    <name evidence="8" type="ORF">METZ01_LOCUS7907</name>
</gene>